<evidence type="ECO:0000313" key="4">
    <source>
        <dbReference type="Proteomes" id="UP000324585"/>
    </source>
</evidence>
<dbReference type="PRINTS" id="PR00153">
    <property type="entry name" value="CSAPPISMRASE"/>
</dbReference>
<dbReference type="Pfam" id="PF00160">
    <property type="entry name" value="Pro_isomerase"/>
    <property type="match status" value="1"/>
</dbReference>
<comment type="caution">
    <text evidence="3">The sequence shown here is derived from an EMBL/GenBank/DDBJ whole genome shotgun (WGS) entry which is preliminary data.</text>
</comment>
<dbReference type="SUPFAM" id="SSF50891">
    <property type="entry name" value="Cyclophilin-like"/>
    <property type="match status" value="1"/>
</dbReference>
<dbReference type="OrthoDB" id="407558at2759"/>
<sequence length="277" mass="30003">MASYSAFRARMANIPVRKLVAGAFVLKLLALLVALAMVAFNVTGPQAGLLAKIPRMGFHPQLNVTVEEREACREHSGVWQDIGLKVGYGKSTICVTHIVYLDLEQNGTAMGRLEIALFGSIVPQSASNFAKLATCEMAKADPKKNAHLCYHGDSFHRILPGFVAQGGSHATGRSVFGGTFSEMKEPKHHSFLSHASRGVLAWAEFPIGSQFYITLSHDHNSGPAYLDANHVVFGYVMAGESVLDLLDSTPLNKEEPKSKIWIVDSGLLPLSSHETTS</sequence>
<evidence type="ECO:0000313" key="3">
    <source>
        <dbReference type="EMBL" id="KAA8499645.1"/>
    </source>
</evidence>
<dbReference type="PROSITE" id="PS50072">
    <property type="entry name" value="CSA_PPIASE_2"/>
    <property type="match status" value="1"/>
</dbReference>
<comment type="function">
    <text evidence="1">PPIases accelerate the folding of proteins. It catalyzes the cis-trans isomerization of proline imidic peptide bonds in oligopeptides.</text>
</comment>
<dbReference type="Gene3D" id="2.40.100.10">
    <property type="entry name" value="Cyclophilin-like"/>
    <property type="match status" value="1"/>
</dbReference>
<accession>A0A5J4Z8K0</accession>
<evidence type="ECO:0000259" key="2">
    <source>
        <dbReference type="PROSITE" id="PS50072"/>
    </source>
</evidence>
<keyword evidence="1 3" id="KW-0413">Isomerase</keyword>
<dbReference type="InterPro" id="IPR029000">
    <property type="entry name" value="Cyclophilin-like_dom_sf"/>
</dbReference>
<dbReference type="InterPro" id="IPR002130">
    <property type="entry name" value="Cyclophilin-type_PPIase_dom"/>
</dbReference>
<name>A0A5J4Z8K0_PORPP</name>
<keyword evidence="4" id="KW-1185">Reference proteome</keyword>
<dbReference type="GO" id="GO:0006457">
    <property type="term" value="P:protein folding"/>
    <property type="evidence" value="ECO:0007669"/>
    <property type="project" value="TreeGrafter"/>
</dbReference>
<proteinExistence type="inferred from homology"/>
<dbReference type="EC" id="5.2.1.8" evidence="1"/>
<dbReference type="PANTHER" id="PTHR11071">
    <property type="entry name" value="PEPTIDYL-PROLYL CIS-TRANS ISOMERASE"/>
    <property type="match status" value="1"/>
</dbReference>
<dbReference type="GO" id="GO:0003755">
    <property type="term" value="F:peptidyl-prolyl cis-trans isomerase activity"/>
    <property type="evidence" value="ECO:0007669"/>
    <property type="project" value="UniProtKB-UniRule"/>
</dbReference>
<gene>
    <name evidence="3" type="ORF">FVE85_7230</name>
</gene>
<dbReference type="AlphaFoldDB" id="A0A5J4Z8K0"/>
<dbReference type="Proteomes" id="UP000324585">
    <property type="component" value="Unassembled WGS sequence"/>
</dbReference>
<dbReference type="GO" id="GO:0005737">
    <property type="term" value="C:cytoplasm"/>
    <property type="evidence" value="ECO:0007669"/>
    <property type="project" value="TreeGrafter"/>
</dbReference>
<comment type="similarity">
    <text evidence="1">Belongs to the cyclophilin-type PPIase family.</text>
</comment>
<feature type="domain" description="PPIase cyclophilin-type" evidence="2">
    <location>
        <begin position="100"/>
        <end position="267"/>
    </location>
</feature>
<organism evidence="3 4">
    <name type="scientific">Porphyridium purpureum</name>
    <name type="common">Red alga</name>
    <name type="synonym">Porphyridium cruentum</name>
    <dbReference type="NCBI Taxonomy" id="35688"/>
    <lineage>
        <taxon>Eukaryota</taxon>
        <taxon>Rhodophyta</taxon>
        <taxon>Bangiophyceae</taxon>
        <taxon>Porphyridiales</taxon>
        <taxon>Porphyridiaceae</taxon>
        <taxon>Porphyridium</taxon>
    </lineage>
</organism>
<comment type="catalytic activity">
    <reaction evidence="1">
        <text>[protein]-peptidylproline (omega=180) = [protein]-peptidylproline (omega=0)</text>
        <dbReference type="Rhea" id="RHEA:16237"/>
        <dbReference type="Rhea" id="RHEA-COMP:10747"/>
        <dbReference type="Rhea" id="RHEA-COMP:10748"/>
        <dbReference type="ChEBI" id="CHEBI:83833"/>
        <dbReference type="ChEBI" id="CHEBI:83834"/>
        <dbReference type="EC" id="5.2.1.8"/>
    </reaction>
</comment>
<evidence type="ECO:0000256" key="1">
    <source>
        <dbReference type="RuleBase" id="RU363019"/>
    </source>
</evidence>
<dbReference type="EMBL" id="VRMN01000001">
    <property type="protein sequence ID" value="KAA8499645.1"/>
    <property type="molecule type" value="Genomic_DNA"/>
</dbReference>
<reference evidence="4" key="1">
    <citation type="journal article" date="2019" name="Nat. Commun.">
        <title>Expansion of phycobilisome linker gene families in mesophilic red algae.</title>
        <authorList>
            <person name="Lee J."/>
            <person name="Kim D."/>
            <person name="Bhattacharya D."/>
            <person name="Yoon H.S."/>
        </authorList>
    </citation>
    <scope>NUCLEOTIDE SEQUENCE [LARGE SCALE GENOMIC DNA]</scope>
    <source>
        <strain evidence="4">CCMP 1328</strain>
    </source>
</reference>
<keyword evidence="1" id="KW-0697">Rotamase</keyword>
<protein>
    <recommendedName>
        <fullName evidence="1">Peptidyl-prolyl cis-trans isomerase</fullName>
        <shortName evidence="1">PPIase</shortName>
        <ecNumber evidence="1">5.2.1.8</ecNumber>
    </recommendedName>
</protein>
<dbReference type="PANTHER" id="PTHR11071:SF561">
    <property type="entry name" value="PEPTIDYL-PROLYL CIS-TRANS ISOMERASE D-RELATED"/>
    <property type="match status" value="1"/>
</dbReference>
<dbReference type="GO" id="GO:0016018">
    <property type="term" value="F:cyclosporin A binding"/>
    <property type="evidence" value="ECO:0007669"/>
    <property type="project" value="TreeGrafter"/>
</dbReference>